<sequence>MYRVGQGEKAVVMVVTTATSTVDVERASLLRFLEDQRDFLRLTVRGLDDEQAARRTTVSELTLGGLVKHVTRAERNWIRFVREGAVHPKVDYEDPATWEEQADSFRLLEGETLDGVLADYALAARETEELVNGLPDLEVSHRLPDAPWFPEGASWSARDVLLHVIRETAQHCGHADILREALDGQKSMG</sequence>
<keyword evidence="2" id="KW-1185">Reference proteome</keyword>
<dbReference type="EMBL" id="CP002041">
    <property type="protein sequence ID" value="ADH70780.1"/>
    <property type="molecule type" value="Genomic_DNA"/>
</dbReference>
<dbReference type="InterPro" id="IPR007061">
    <property type="entry name" value="MST-like"/>
</dbReference>
<dbReference type="Pfam" id="PF04978">
    <property type="entry name" value="MST"/>
    <property type="match status" value="1"/>
</dbReference>
<dbReference type="AlphaFoldDB" id="D7B9C2"/>
<dbReference type="eggNOG" id="COG2318">
    <property type="taxonomic scope" value="Bacteria"/>
</dbReference>
<dbReference type="Proteomes" id="UP000002219">
    <property type="component" value="Chromosome 2"/>
</dbReference>
<evidence type="ECO:0000313" key="1">
    <source>
        <dbReference type="EMBL" id="ADH70780.1"/>
    </source>
</evidence>
<dbReference type="SUPFAM" id="SSF109854">
    <property type="entry name" value="DinB/YfiT-like putative metalloenzymes"/>
    <property type="match status" value="1"/>
</dbReference>
<accession>D7B9C2</accession>
<proteinExistence type="predicted"/>
<protein>
    <recommendedName>
        <fullName evidence="3">DinB family protein</fullName>
    </recommendedName>
</protein>
<dbReference type="KEGG" id="nda:Ndas_5401"/>
<evidence type="ECO:0008006" key="3">
    <source>
        <dbReference type="Google" id="ProtNLM"/>
    </source>
</evidence>
<dbReference type="STRING" id="446468.Ndas_5401"/>
<geneLocation type="plasmid" evidence="2">
    <name>pNDAS01</name>
</geneLocation>
<reference evidence="1 2" key="1">
    <citation type="journal article" date="2010" name="Stand. Genomic Sci.">
        <title>Complete genome sequence of Nocardiopsis dassonvillei type strain (IMRU 509).</title>
        <authorList>
            <person name="Sun H."/>
            <person name="Lapidus A."/>
            <person name="Nolan M."/>
            <person name="Lucas S."/>
            <person name="Del Rio T.G."/>
            <person name="Tice H."/>
            <person name="Cheng J.F."/>
            <person name="Tapia R."/>
            <person name="Han C."/>
            <person name="Goodwin L."/>
            <person name="Pitluck S."/>
            <person name="Pagani I."/>
            <person name="Ivanova N."/>
            <person name="Mavromatis K."/>
            <person name="Mikhailova N."/>
            <person name="Pati A."/>
            <person name="Chen A."/>
            <person name="Palaniappan K."/>
            <person name="Land M."/>
            <person name="Hauser L."/>
            <person name="Chang Y.J."/>
            <person name="Jeffries C.D."/>
            <person name="Djao O.D."/>
            <person name="Rohde M."/>
            <person name="Sikorski J."/>
            <person name="Goker M."/>
            <person name="Woyke T."/>
            <person name="Bristow J."/>
            <person name="Eisen J.A."/>
            <person name="Markowitz V."/>
            <person name="Hugenholtz P."/>
            <person name="Kyrpides N.C."/>
            <person name="Klenk H.P."/>
        </authorList>
    </citation>
    <scope>NUCLEOTIDE SEQUENCE [LARGE SCALE GENOMIC DNA]</scope>
    <source>
        <strain evidence="2">ATCC 23218 / DSM 43111 / CIP 107115 / JCM 7437 / KCTC 9190 / NBRC 14626 / NCTC 10488 / NRRL B-5397 / IMRU 509</strain>
        <plasmid evidence="2">Chromosome 2</plasmid>
    </source>
</reference>
<organism evidence="1 2">
    <name type="scientific">Nocardiopsis dassonvillei (strain ATCC 23218 / DSM 43111 / CIP 107115 / JCM 7437 / KCTC 9190 / NBRC 14626 / NCTC 10488 / NRRL B-5397 / IMRU 509)</name>
    <name type="common">Actinomadura dassonvillei</name>
    <dbReference type="NCBI Taxonomy" id="446468"/>
    <lineage>
        <taxon>Bacteria</taxon>
        <taxon>Bacillati</taxon>
        <taxon>Actinomycetota</taxon>
        <taxon>Actinomycetes</taxon>
        <taxon>Streptosporangiales</taxon>
        <taxon>Nocardiopsidaceae</taxon>
        <taxon>Nocardiopsis</taxon>
    </lineage>
</organism>
<dbReference type="InterPro" id="IPR034660">
    <property type="entry name" value="DinB/YfiT-like"/>
</dbReference>
<dbReference type="HOGENOM" id="CLU_097062_1_0_11"/>
<gene>
    <name evidence="1" type="ordered locus">Ndas_5401</name>
</gene>
<evidence type="ECO:0000313" key="2">
    <source>
        <dbReference type="Proteomes" id="UP000002219"/>
    </source>
</evidence>
<dbReference type="Gene3D" id="1.20.120.450">
    <property type="entry name" value="dinb family like domain"/>
    <property type="match status" value="1"/>
</dbReference>
<name>D7B9C2_NOCDD</name>